<comment type="caution">
    <text evidence="1">The sequence shown here is derived from an EMBL/GenBank/DDBJ whole genome shotgun (WGS) entry which is preliminary data.</text>
</comment>
<dbReference type="EMBL" id="CM029044">
    <property type="protein sequence ID" value="KAG2606970.1"/>
    <property type="molecule type" value="Genomic_DNA"/>
</dbReference>
<gene>
    <name evidence="1" type="ORF">PVAP13_4NG075411</name>
</gene>
<proteinExistence type="predicted"/>
<evidence type="ECO:0000313" key="2">
    <source>
        <dbReference type="Proteomes" id="UP000823388"/>
    </source>
</evidence>
<name>A0A8T0T7H0_PANVG</name>
<reference evidence="1" key="1">
    <citation type="submission" date="2020-05" db="EMBL/GenBank/DDBJ databases">
        <title>WGS assembly of Panicum virgatum.</title>
        <authorList>
            <person name="Lovell J.T."/>
            <person name="Jenkins J."/>
            <person name="Shu S."/>
            <person name="Juenger T.E."/>
            <person name="Schmutz J."/>
        </authorList>
    </citation>
    <scope>NUCLEOTIDE SEQUENCE</scope>
    <source>
        <strain evidence="1">AP13</strain>
    </source>
</reference>
<protein>
    <submittedName>
        <fullName evidence="1">Uncharacterized protein</fullName>
    </submittedName>
</protein>
<sequence length="74" mass="8475">MEFDTPSHSKKQLHRLFLRLNDGMRHQSSVASITEKESQSARETCRVSLTCYYSSADLYSELKVLELCTSELGM</sequence>
<organism evidence="1 2">
    <name type="scientific">Panicum virgatum</name>
    <name type="common">Blackwell switchgrass</name>
    <dbReference type="NCBI Taxonomy" id="38727"/>
    <lineage>
        <taxon>Eukaryota</taxon>
        <taxon>Viridiplantae</taxon>
        <taxon>Streptophyta</taxon>
        <taxon>Embryophyta</taxon>
        <taxon>Tracheophyta</taxon>
        <taxon>Spermatophyta</taxon>
        <taxon>Magnoliopsida</taxon>
        <taxon>Liliopsida</taxon>
        <taxon>Poales</taxon>
        <taxon>Poaceae</taxon>
        <taxon>PACMAD clade</taxon>
        <taxon>Panicoideae</taxon>
        <taxon>Panicodae</taxon>
        <taxon>Paniceae</taxon>
        <taxon>Panicinae</taxon>
        <taxon>Panicum</taxon>
        <taxon>Panicum sect. Hiantes</taxon>
    </lineage>
</organism>
<keyword evidence="2" id="KW-1185">Reference proteome</keyword>
<accession>A0A8T0T7H0</accession>
<dbReference type="AlphaFoldDB" id="A0A8T0T7H0"/>
<evidence type="ECO:0000313" key="1">
    <source>
        <dbReference type="EMBL" id="KAG2606970.1"/>
    </source>
</evidence>
<dbReference type="Proteomes" id="UP000823388">
    <property type="component" value="Chromosome 4N"/>
</dbReference>